<dbReference type="GO" id="GO:0005829">
    <property type="term" value="C:cytosol"/>
    <property type="evidence" value="ECO:0007669"/>
    <property type="project" value="TreeGrafter"/>
</dbReference>
<dbReference type="AlphaFoldDB" id="A0A3T0D3V6"/>
<dbReference type="Pfam" id="PF00202">
    <property type="entry name" value="Aminotran_3"/>
    <property type="match status" value="1"/>
</dbReference>
<dbReference type="FunFam" id="3.40.640.10:FF:000004">
    <property type="entry name" value="Acetylornithine aminotransferase"/>
    <property type="match status" value="1"/>
</dbReference>
<organism evidence="5 6">
    <name type="scientific">Caldicellulosiruptor changbaiensis</name>
    <dbReference type="NCBI Taxonomy" id="1222016"/>
    <lineage>
        <taxon>Bacteria</taxon>
        <taxon>Bacillati</taxon>
        <taxon>Bacillota</taxon>
        <taxon>Bacillota incertae sedis</taxon>
        <taxon>Caldicellulosiruptorales</taxon>
        <taxon>Caldicellulosiruptoraceae</taxon>
        <taxon>Caldicellulosiruptor</taxon>
    </lineage>
</organism>
<dbReference type="SUPFAM" id="SSF53383">
    <property type="entry name" value="PLP-dependent transferases"/>
    <property type="match status" value="1"/>
</dbReference>
<dbReference type="PROSITE" id="PS00600">
    <property type="entry name" value="AA_TRANSFER_CLASS_3"/>
    <property type="match status" value="1"/>
</dbReference>
<dbReference type="PANTHER" id="PTHR43094:SF1">
    <property type="entry name" value="AMINOTRANSFERASE CLASS-III"/>
    <property type="match status" value="1"/>
</dbReference>
<dbReference type="PANTHER" id="PTHR43094">
    <property type="entry name" value="AMINOTRANSFERASE"/>
    <property type="match status" value="1"/>
</dbReference>
<dbReference type="InterPro" id="IPR015421">
    <property type="entry name" value="PyrdxlP-dep_Trfase_major"/>
</dbReference>
<protein>
    <submittedName>
        <fullName evidence="5">Aminotransferase class III-fold pyridoxal phosphate-dependent enzyme</fullName>
    </submittedName>
</protein>
<comment type="cofactor">
    <cofactor evidence="1">
        <name>pyridoxal 5'-phosphate</name>
        <dbReference type="ChEBI" id="CHEBI:597326"/>
    </cofactor>
</comment>
<dbReference type="InterPro" id="IPR049704">
    <property type="entry name" value="Aminotrans_3_PPA_site"/>
</dbReference>
<dbReference type="Gene3D" id="3.90.1150.10">
    <property type="entry name" value="Aspartate Aminotransferase, domain 1"/>
    <property type="match status" value="1"/>
</dbReference>
<dbReference type="InterPro" id="IPR005814">
    <property type="entry name" value="Aminotrans_3"/>
</dbReference>
<evidence type="ECO:0000256" key="4">
    <source>
        <dbReference type="RuleBase" id="RU003560"/>
    </source>
</evidence>
<dbReference type="EMBL" id="CP034791">
    <property type="protein sequence ID" value="AZT89506.1"/>
    <property type="molecule type" value="Genomic_DNA"/>
</dbReference>
<dbReference type="RefSeq" id="WP_127351127.1">
    <property type="nucleotide sequence ID" value="NZ_CP034791.1"/>
</dbReference>
<dbReference type="Gene3D" id="3.40.640.10">
    <property type="entry name" value="Type I PLP-dependent aspartate aminotransferase-like (Major domain)"/>
    <property type="match status" value="1"/>
</dbReference>
<evidence type="ECO:0000256" key="3">
    <source>
        <dbReference type="ARBA" id="ARBA00022898"/>
    </source>
</evidence>
<dbReference type="CDD" id="cd00610">
    <property type="entry name" value="OAT_like"/>
    <property type="match status" value="1"/>
</dbReference>
<dbReference type="GO" id="GO:0030170">
    <property type="term" value="F:pyridoxal phosphate binding"/>
    <property type="evidence" value="ECO:0007669"/>
    <property type="project" value="InterPro"/>
</dbReference>
<dbReference type="KEGG" id="ccha:ELD05_01765"/>
<dbReference type="InterPro" id="IPR015422">
    <property type="entry name" value="PyrdxlP-dep_Trfase_small"/>
</dbReference>
<keyword evidence="6" id="KW-1185">Reference proteome</keyword>
<keyword evidence="5" id="KW-0032">Aminotransferase</keyword>
<comment type="similarity">
    <text evidence="2 4">Belongs to the class-III pyridoxal-phosphate-dependent aminotransferase family.</text>
</comment>
<dbReference type="GO" id="GO:0008483">
    <property type="term" value="F:transaminase activity"/>
    <property type="evidence" value="ECO:0007669"/>
    <property type="project" value="UniProtKB-KW"/>
</dbReference>
<dbReference type="Proteomes" id="UP000282930">
    <property type="component" value="Chromosome"/>
</dbReference>
<proteinExistence type="inferred from homology"/>
<accession>A0A3T0D3V6</accession>
<evidence type="ECO:0000256" key="1">
    <source>
        <dbReference type="ARBA" id="ARBA00001933"/>
    </source>
</evidence>
<reference evidence="5 6" key="1">
    <citation type="submission" date="2018-12" db="EMBL/GenBank/DDBJ databases">
        <title>Genome sequence from the cellulolytic species, Caldicellulosiruptor changbaiensis.</title>
        <authorList>
            <person name="Blumer-Schuette S.E."/>
            <person name="Mendoza C."/>
        </authorList>
    </citation>
    <scope>NUCLEOTIDE SEQUENCE [LARGE SCALE GENOMIC DNA]</scope>
    <source>
        <strain evidence="5 6">CBS-Z</strain>
    </source>
</reference>
<evidence type="ECO:0000256" key="2">
    <source>
        <dbReference type="ARBA" id="ARBA00008954"/>
    </source>
</evidence>
<evidence type="ECO:0000313" key="5">
    <source>
        <dbReference type="EMBL" id="AZT89506.1"/>
    </source>
</evidence>
<dbReference type="InterPro" id="IPR015424">
    <property type="entry name" value="PyrdxlP-dep_Trfase"/>
</dbReference>
<name>A0A3T0D3V6_9FIRM</name>
<keyword evidence="3 4" id="KW-0663">Pyridoxal phosphate</keyword>
<sequence length="440" mass="49783">MDIRQQQHVNERDYVLFPWSVQSKVNPINIVKGEGIYFWDDKGNRYMDFASQLVNLNIGFNHPKVIKAIKEQAEKLCYIAPSFGNEARAKLAKKIVEITPSNISKCFFTTSGADANENAIKIARFFTGKQKIIARYRSYHGATFGAISVSGDPRRFAAEPALNGIIRVLDPYCYRCPFDKEYPQCHIECAEHVREIIQFENPDSIAAMIIEPITGSNGIFIPPVEYMKRIREICDEYGILLIADEVMTGFGRTGEWFGVNLYGIEPDIMTMAKGCNSGYVPLGIVAVSSKIAEYFEDKMLYCGLTYSGHPLACAAALATIEAYEEEGIIENARAMGNLLTEYLKKIKMNHICVGDVRNAGLFGCIELVKDRKTKEPLCPWNGSSAIMDRIKEELWNEGLYLYIRWNYIFLAPPLIINQQQLEEGMKLVDEKLHMVDKLIS</sequence>
<dbReference type="NCBIfam" id="NF004718">
    <property type="entry name" value="PRK06062.1"/>
    <property type="match status" value="1"/>
</dbReference>
<keyword evidence="5" id="KW-0808">Transferase</keyword>
<gene>
    <name evidence="5" type="ORF">ELD05_01765</name>
</gene>
<evidence type="ECO:0000313" key="6">
    <source>
        <dbReference type="Proteomes" id="UP000282930"/>
    </source>
</evidence>